<evidence type="ECO:0000256" key="1">
    <source>
        <dbReference type="SAM" id="Phobius"/>
    </source>
</evidence>
<proteinExistence type="predicted"/>
<sequence>MPCIYCIIVLLFCALHFVYFVYCFVPYILIYFSQAERQGTK</sequence>
<organism evidence="2">
    <name type="scientific">Siphoviridae sp. ct7yc1</name>
    <dbReference type="NCBI Taxonomy" id="2827788"/>
    <lineage>
        <taxon>Viruses</taxon>
        <taxon>Duplodnaviria</taxon>
        <taxon>Heunggongvirae</taxon>
        <taxon>Uroviricota</taxon>
        <taxon>Caudoviricetes</taxon>
    </lineage>
</organism>
<keyword evidence="1" id="KW-0472">Membrane</keyword>
<dbReference type="EMBL" id="BK032833">
    <property type="protein sequence ID" value="DAF63188.1"/>
    <property type="molecule type" value="Genomic_DNA"/>
</dbReference>
<evidence type="ECO:0000313" key="2">
    <source>
        <dbReference type="EMBL" id="DAF63188.1"/>
    </source>
</evidence>
<keyword evidence="1" id="KW-1133">Transmembrane helix</keyword>
<reference evidence="2" key="1">
    <citation type="journal article" date="2021" name="Proc. Natl. Acad. Sci. U.S.A.">
        <title>A Catalog of Tens of Thousands of Viruses from Human Metagenomes Reveals Hidden Associations with Chronic Diseases.</title>
        <authorList>
            <person name="Tisza M.J."/>
            <person name="Buck C.B."/>
        </authorList>
    </citation>
    <scope>NUCLEOTIDE SEQUENCE</scope>
    <source>
        <strain evidence="2">Ct7yc1</strain>
    </source>
</reference>
<feature type="transmembrane region" description="Helical" evidence="1">
    <location>
        <begin position="6"/>
        <end position="32"/>
    </location>
</feature>
<keyword evidence="1" id="KW-0812">Transmembrane</keyword>
<protein>
    <submittedName>
        <fullName evidence="2">Uncharacterized protein</fullName>
    </submittedName>
</protein>
<name>A0A8S5TIN7_9CAUD</name>
<accession>A0A8S5TIN7</accession>